<dbReference type="EMBL" id="MU006247">
    <property type="protein sequence ID" value="KAF2818950.1"/>
    <property type="molecule type" value="Genomic_DNA"/>
</dbReference>
<organism evidence="2 3">
    <name type="scientific">Ophiobolus disseminans</name>
    <dbReference type="NCBI Taxonomy" id="1469910"/>
    <lineage>
        <taxon>Eukaryota</taxon>
        <taxon>Fungi</taxon>
        <taxon>Dikarya</taxon>
        <taxon>Ascomycota</taxon>
        <taxon>Pezizomycotina</taxon>
        <taxon>Dothideomycetes</taxon>
        <taxon>Pleosporomycetidae</taxon>
        <taxon>Pleosporales</taxon>
        <taxon>Pleosporineae</taxon>
        <taxon>Phaeosphaeriaceae</taxon>
        <taxon>Ophiobolus</taxon>
    </lineage>
</organism>
<dbReference type="AlphaFoldDB" id="A0A6A6ZD39"/>
<dbReference type="PANTHER" id="PTHR33112:SF1">
    <property type="entry name" value="HETEROKARYON INCOMPATIBILITY DOMAIN-CONTAINING PROTEIN"/>
    <property type="match status" value="1"/>
</dbReference>
<feature type="non-terminal residue" evidence="2">
    <location>
        <position position="1"/>
    </location>
</feature>
<dbReference type="Proteomes" id="UP000799424">
    <property type="component" value="Unassembled WGS sequence"/>
</dbReference>
<accession>A0A6A6ZD39</accession>
<name>A0A6A6ZD39_9PLEO</name>
<dbReference type="Pfam" id="PF06985">
    <property type="entry name" value="HET"/>
    <property type="match status" value="1"/>
</dbReference>
<protein>
    <submittedName>
        <fullName evidence="2">HET-domain-containing protein</fullName>
    </submittedName>
</protein>
<sequence>LRTWLHQCNEHHGGDCHSILDPWARIDKIHPLLLVDVQQMCLIGQSQTPEDALYVALSYVWGPAASPFQTLRSNLAQLRTHGALSPVSVGNQLPRTIRDSMVVVQLLGLRYLWVDRLCIVQDDPTTKPHQLASMASIYSNAYFTIAAGEGDADSGLAGLSRDSARSQPFKVFHFSPSCTMIEKSPTRSRPAEGKGYNTRGWTFQEWAFSRRILVFHQQTVSWCCQRLRQQENGAEPNPYETVPQHPGREDGRHSMWTSWPNLETYLDVARRYSERTLGYQEDMLNAFAAFTNVFGRTMTGDMLYGVPELFFHGLLLFTFNPFQKSWRRICANEESSALLPSWSWVAW</sequence>
<dbReference type="OrthoDB" id="5135333at2759"/>
<proteinExistence type="predicted"/>
<dbReference type="PANTHER" id="PTHR33112">
    <property type="entry name" value="DOMAIN PROTEIN, PUTATIVE-RELATED"/>
    <property type="match status" value="1"/>
</dbReference>
<gene>
    <name evidence="2" type="ORF">CC86DRAFT_237949</name>
</gene>
<reference evidence="2" key="1">
    <citation type="journal article" date="2020" name="Stud. Mycol.">
        <title>101 Dothideomycetes genomes: a test case for predicting lifestyles and emergence of pathogens.</title>
        <authorList>
            <person name="Haridas S."/>
            <person name="Albert R."/>
            <person name="Binder M."/>
            <person name="Bloem J."/>
            <person name="Labutti K."/>
            <person name="Salamov A."/>
            <person name="Andreopoulos B."/>
            <person name="Baker S."/>
            <person name="Barry K."/>
            <person name="Bills G."/>
            <person name="Bluhm B."/>
            <person name="Cannon C."/>
            <person name="Castanera R."/>
            <person name="Culley D."/>
            <person name="Daum C."/>
            <person name="Ezra D."/>
            <person name="Gonzalez J."/>
            <person name="Henrissat B."/>
            <person name="Kuo A."/>
            <person name="Liang C."/>
            <person name="Lipzen A."/>
            <person name="Lutzoni F."/>
            <person name="Magnuson J."/>
            <person name="Mondo S."/>
            <person name="Nolan M."/>
            <person name="Ohm R."/>
            <person name="Pangilinan J."/>
            <person name="Park H.-J."/>
            <person name="Ramirez L."/>
            <person name="Alfaro M."/>
            <person name="Sun H."/>
            <person name="Tritt A."/>
            <person name="Yoshinaga Y."/>
            <person name="Zwiers L.-H."/>
            <person name="Turgeon B."/>
            <person name="Goodwin S."/>
            <person name="Spatafora J."/>
            <person name="Crous P."/>
            <person name="Grigoriev I."/>
        </authorList>
    </citation>
    <scope>NUCLEOTIDE SEQUENCE</scope>
    <source>
        <strain evidence="2">CBS 113818</strain>
    </source>
</reference>
<feature type="non-terminal residue" evidence="2">
    <location>
        <position position="347"/>
    </location>
</feature>
<evidence type="ECO:0000259" key="1">
    <source>
        <dbReference type="Pfam" id="PF06985"/>
    </source>
</evidence>
<feature type="domain" description="Heterokaryon incompatibility" evidence="1">
    <location>
        <begin position="54"/>
        <end position="205"/>
    </location>
</feature>
<evidence type="ECO:0000313" key="2">
    <source>
        <dbReference type="EMBL" id="KAF2818950.1"/>
    </source>
</evidence>
<keyword evidence="3" id="KW-1185">Reference proteome</keyword>
<evidence type="ECO:0000313" key="3">
    <source>
        <dbReference type="Proteomes" id="UP000799424"/>
    </source>
</evidence>
<dbReference type="InterPro" id="IPR010730">
    <property type="entry name" value="HET"/>
</dbReference>